<feature type="binding site" evidence="6 7">
    <location>
        <position position="101"/>
    </location>
    <ligand>
        <name>[4Fe-4S] cluster</name>
        <dbReference type="ChEBI" id="CHEBI:49883"/>
        <note>4Fe-4S-S-AdoMet</note>
    </ligand>
</feature>
<evidence type="ECO:0000256" key="1">
    <source>
        <dbReference type="ARBA" id="ARBA00022485"/>
    </source>
</evidence>
<dbReference type="GO" id="GO:0051539">
    <property type="term" value="F:4 iron, 4 sulfur cluster binding"/>
    <property type="evidence" value="ECO:0007669"/>
    <property type="project" value="UniProtKB-KW"/>
</dbReference>
<dbReference type="PATRIC" id="fig|1429043.3.peg.1381"/>
<dbReference type="NCBIfam" id="TIGR00423">
    <property type="entry name" value="CofH family radical SAM protein"/>
    <property type="match status" value="1"/>
</dbReference>
<dbReference type="Pfam" id="PF04055">
    <property type="entry name" value="Radical_SAM"/>
    <property type="match status" value="1"/>
</dbReference>
<dbReference type="InterPro" id="IPR022432">
    <property type="entry name" value="MqnE"/>
</dbReference>
<dbReference type="InParanoid" id="A0A0D2JGC9"/>
<evidence type="ECO:0000256" key="4">
    <source>
        <dbReference type="ARBA" id="ARBA00023004"/>
    </source>
</evidence>
<dbReference type="AlphaFoldDB" id="A0A0D2JGC9"/>
<comment type="function">
    <text evidence="6">Radical SAM enzyme that catalyzes the addition of the adenosyl radical to the double bond of 3-[(1-carboxyvinyl)oxy]benzoate, leading to aminodeoxyfutalosine (AFL), a key intermediate in the formation of menaquinone (MK, vitamin K2) from chorismate.</text>
</comment>
<keyword evidence="6" id="KW-0808">Transferase</keyword>
<evidence type="ECO:0000256" key="7">
    <source>
        <dbReference type="PIRSR" id="PIRSR004762-1"/>
    </source>
</evidence>
<feature type="binding site" evidence="8">
    <location>
        <position position="103"/>
    </location>
    <ligand>
        <name>S-adenosyl-L-methionine</name>
        <dbReference type="ChEBI" id="CHEBI:59789"/>
    </ligand>
</feature>
<dbReference type="SFLD" id="SFLDG01389">
    <property type="entry name" value="menaquinone_synthsis_involved"/>
    <property type="match status" value="1"/>
</dbReference>
<dbReference type="SFLD" id="SFLDG01064">
    <property type="entry name" value="F420__menaquinone_cofactor_bio"/>
    <property type="match status" value="1"/>
</dbReference>
<keyword evidence="4 6" id="KW-0408">Iron</keyword>
<dbReference type="NCBIfam" id="TIGR03700">
    <property type="entry name" value="mena_SCO4494"/>
    <property type="match status" value="1"/>
</dbReference>
<dbReference type="HAMAP" id="MF_00993">
    <property type="entry name" value="MqnE"/>
    <property type="match status" value="1"/>
</dbReference>
<feature type="binding site" evidence="6 7">
    <location>
        <position position="97"/>
    </location>
    <ligand>
        <name>[4Fe-4S] cluster</name>
        <dbReference type="ChEBI" id="CHEBI:49883"/>
        <note>4Fe-4S-S-AdoMet</note>
    </ligand>
</feature>
<feature type="domain" description="Radical SAM core" evidence="9">
    <location>
        <begin position="83"/>
        <end position="317"/>
    </location>
</feature>
<feature type="binding site" evidence="6 7">
    <location>
        <position position="104"/>
    </location>
    <ligand>
        <name>[4Fe-4S] cluster</name>
        <dbReference type="ChEBI" id="CHEBI:49883"/>
        <note>4Fe-4S-S-AdoMet</note>
    </ligand>
</feature>
<dbReference type="InterPro" id="IPR020050">
    <property type="entry name" value="FO_synthase_su2"/>
</dbReference>
<protein>
    <recommendedName>
        <fullName evidence="6">Aminodeoxyfutalosine synthase</fullName>
        <shortName evidence="6">AFL synthase</shortName>
        <shortName evidence="6">Aminofutalosine synthase</shortName>
        <ecNumber evidence="6">2.5.1.120</ecNumber>
    </recommendedName>
    <alternativeName>
        <fullName evidence="6">Menaquinone biosynthetic enzyme MqnE</fullName>
    </alternativeName>
</protein>
<sequence>MLMPEKTTPIQQKNNIPRINESPAVFMDSSMINDSRLLEVAAKLAARERLDAADGMALMTTKDLLGLGAMANAVRRSLRGKKAYYVLNRHVNYSNVCVNHCVFCAYWRAPQQEGAFCLSPDEAARQALEEPDLDLSELHIVGGCHPDLPFDYYLELLRALKKARPKATLKAFTSVEVAHFAEISGKSPEQILVELKEAGLGSMPGGGAEVFAPRVRRELCPRKADAKTWLEIAGMAHNLGIPTNATMLYGHIETPEERVDHILKLRDQQDISGGFTAFIPLAFHPGNTGLKARFCGTTGMDDLRVMAASRLLLDNFPHIKAYWVMLGPKLAQVALNFGADDLDGTIVEERITHMAGAQTAPGLTENALRGMIEAGGFEPVRRDSCYNSLEDVE</sequence>
<keyword evidence="5 6" id="KW-0411">Iron-sulfur</keyword>
<dbReference type="UniPathway" id="UPA00079"/>
<dbReference type="STRING" id="1429043.X474_06510"/>
<comment type="cofactor">
    <cofactor evidence="6 7">
        <name>[4Fe-4S] cluster</name>
        <dbReference type="ChEBI" id="CHEBI:49883"/>
    </cofactor>
    <text evidence="6 7">Binds 1 [4Fe-4S] cluster. The cluster is coordinated with 3 cysteines and an exchangeable S-adenosyl-L-methionine.</text>
</comment>
<dbReference type="InterPro" id="IPR007197">
    <property type="entry name" value="rSAM"/>
</dbReference>
<comment type="caution">
    <text evidence="10">The sequence shown here is derived from an EMBL/GenBank/DDBJ whole genome shotgun (WGS) entry which is preliminary data.</text>
</comment>
<dbReference type="Proteomes" id="UP000032233">
    <property type="component" value="Unassembled WGS sequence"/>
</dbReference>
<comment type="catalytic activity">
    <reaction evidence="6">
        <text>3-[(1-carboxyvinyl)-oxy]benzoate + S-adenosyl-L-methionine + H2O = 6-amino-6-deoxyfutalosine + hydrogencarbonate + L-methionine + H(+)</text>
        <dbReference type="Rhea" id="RHEA:33075"/>
        <dbReference type="ChEBI" id="CHEBI:15377"/>
        <dbReference type="ChEBI" id="CHEBI:15378"/>
        <dbReference type="ChEBI" id="CHEBI:17544"/>
        <dbReference type="ChEBI" id="CHEBI:57844"/>
        <dbReference type="ChEBI" id="CHEBI:59789"/>
        <dbReference type="ChEBI" id="CHEBI:64286"/>
        <dbReference type="ChEBI" id="CHEBI:76981"/>
        <dbReference type="EC" id="2.5.1.120"/>
    </reaction>
</comment>
<keyword evidence="6" id="KW-0474">Menaquinone biosynthesis</keyword>
<dbReference type="Gene3D" id="3.20.20.70">
    <property type="entry name" value="Aldolase class I"/>
    <property type="match status" value="1"/>
</dbReference>
<evidence type="ECO:0000256" key="3">
    <source>
        <dbReference type="ARBA" id="ARBA00022723"/>
    </source>
</evidence>
<comment type="similarity">
    <text evidence="6">Belongs to the radical SAM superfamily. MqnE family.</text>
</comment>
<dbReference type="InterPro" id="IPR034405">
    <property type="entry name" value="F420"/>
</dbReference>
<dbReference type="SUPFAM" id="SSF102114">
    <property type="entry name" value="Radical SAM enzymes"/>
    <property type="match status" value="1"/>
</dbReference>
<evidence type="ECO:0000259" key="9">
    <source>
        <dbReference type="PROSITE" id="PS51918"/>
    </source>
</evidence>
<dbReference type="EMBL" id="AZAC01000008">
    <property type="protein sequence ID" value="KIX14791.1"/>
    <property type="molecule type" value="Genomic_DNA"/>
</dbReference>
<proteinExistence type="inferred from homology"/>
<dbReference type="InterPro" id="IPR013785">
    <property type="entry name" value="Aldolase_TIM"/>
</dbReference>
<organism evidence="10 11">
    <name type="scientific">Dethiosulfatarculus sandiegensis</name>
    <dbReference type="NCBI Taxonomy" id="1429043"/>
    <lineage>
        <taxon>Bacteria</taxon>
        <taxon>Pseudomonadati</taxon>
        <taxon>Thermodesulfobacteriota</taxon>
        <taxon>Desulfarculia</taxon>
        <taxon>Desulfarculales</taxon>
        <taxon>Desulfarculaceae</taxon>
        <taxon>Dethiosulfatarculus</taxon>
    </lineage>
</organism>
<dbReference type="CDD" id="cd01335">
    <property type="entry name" value="Radical_SAM"/>
    <property type="match status" value="1"/>
</dbReference>
<dbReference type="PIRSF" id="PIRSF004762">
    <property type="entry name" value="CHP00423"/>
    <property type="match status" value="1"/>
</dbReference>
<gene>
    <name evidence="6" type="primary">mqnE</name>
    <name evidence="10" type="ORF">X474_06510</name>
</gene>
<reference evidence="10 11" key="1">
    <citation type="submission" date="2013-11" db="EMBL/GenBank/DDBJ databases">
        <title>Metagenomic analysis of a methanogenic consortium involved in long chain n-alkane degradation.</title>
        <authorList>
            <person name="Davidova I.A."/>
            <person name="Callaghan A.V."/>
            <person name="Wawrik B."/>
            <person name="Pruitt S."/>
            <person name="Marks C."/>
            <person name="Duncan K.E."/>
            <person name="Suflita J.M."/>
        </authorList>
    </citation>
    <scope>NUCLEOTIDE SEQUENCE [LARGE SCALE GENOMIC DNA]</scope>
    <source>
        <strain evidence="10 11">SPR</strain>
    </source>
</reference>
<evidence type="ECO:0000256" key="8">
    <source>
        <dbReference type="PIRSR" id="PIRSR004762-2"/>
    </source>
</evidence>
<evidence type="ECO:0000313" key="10">
    <source>
        <dbReference type="EMBL" id="KIX14791.1"/>
    </source>
</evidence>
<dbReference type="PANTHER" id="PTHR43076">
    <property type="entry name" value="FO SYNTHASE (COFH)"/>
    <property type="match status" value="1"/>
</dbReference>
<dbReference type="InterPro" id="IPR058240">
    <property type="entry name" value="rSAM_sf"/>
</dbReference>
<dbReference type="InterPro" id="IPR045567">
    <property type="entry name" value="CofH/MnqC-like_C"/>
</dbReference>
<dbReference type="GO" id="GO:0044689">
    <property type="term" value="F:7,8-didemethyl-8-hydroxy-5-deazariboflavin synthase activity"/>
    <property type="evidence" value="ECO:0007669"/>
    <property type="project" value="TreeGrafter"/>
</dbReference>
<dbReference type="RefSeq" id="WP_231688294.1">
    <property type="nucleotide sequence ID" value="NZ_AZAC01000008.1"/>
</dbReference>
<dbReference type="Pfam" id="PF19288">
    <property type="entry name" value="CofH_C"/>
    <property type="match status" value="1"/>
</dbReference>
<keyword evidence="2 6" id="KW-0949">S-adenosyl-L-methionine</keyword>
<dbReference type="PROSITE" id="PS51918">
    <property type="entry name" value="RADICAL_SAM"/>
    <property type="match status" value="1"/>
</dbReference>
<name>A0A0D2JGC9_9BACT</name>
<evidence type="ECO:0000256" key="6">
    <source>
        <dbReference type="HAMAP-Rule" id="MF_00993"/>
    </source>
</evidence>
<dbReference type="SFLD" id="SFLDF00343">
    <property type="entry name" value="aminofutalosine_synthase_(mqnE"/>
    <property type="match status" value="1"/>
</dbReference>
<dbReference type="SFLD" id="SFLDS00029">
    <property type="entry name" value="Radical_SAM"/>
    <property type="match status" value="1"/>
</dbReference>
<dbReference type="SFLD" id="SFLDF00342">
    <property type="entry name" value="cyclic_dehypoxanthine_futalosi"/>
    <property type="match status" value="1"/>
</dbReference>
<dbReference type="EC" id="2.5.1.120" evidence="6"/>
<feature type="binding site" evidence="8">
    <location>
        <position position="209"/>
    </location>
    <ligand>
        <name>S-adenosyl-L-methionine</name>
        <dbReference type="ChEBI" id="CHEBI:59789"/>
    </ligand>
</feature>
<keyword evidence="1 6" id="KW-0004">4Fe-4S</keyword>
<keyword evidence="11" id="KW-1185">Reference proteome</keyword>
<dbReference type="SMART" id="SM00729">
    <property type="entry name" value="Elp3"/>
    <property type="match status" value="1"/>
</dbReference>
<keyword evidence="3 6" id="KW-0479">Metal-binding</keyword>
<evidence type="ECO:0000256" key="5">
    <source>
        <dbReference type="ARBA" id="ARBA00023014"/>
    </source>
</evidence>
<evidence type="ECO:0000256" key="2">
    <source>
        <dbReference type="ARBA" id="ARBA00022691"/>
    </source>
</evidence>
<dbReference type="GO" id="GO:0009234">
    <property type="term" value="P:menaquinone biosynthetic process"/>
    <property type="evidence" value="ECO:0007669"/>
    <property type="project" value="UniProtKB-UniRule"/>
</dbReference>
<dbReference type="InterPro" id="IPR006638">
    <property type="entry name" value="Elp3/MiaA/NifB-like_rSAM"/>
</dbReference>
<dbReference type="GO" id="GO:0005506">
    <property type="term" value="F:iron ion binding"/>
    <property type="evidence" value="ECO:0007669"/>
    <property type="project" value="UniProtKB-UniRule"/>
</dbReference>
<comment type="pathway">
    <text evidence="6">Quinol/quinone metabolism; menaquinone biosynthesis.</text>
</comment>
<evidence type="ECO:0000313" key="11">
    <source>
        <dbReference type="Proteomes" id="UP000032233"/>
    </source>
</evidence>
<accession>A0A0D2JGC9</accession>
<dbReference type="GO" id="GO:0102573">
    <property type="term" value="F:aminodeoxyfutalosine synthase activity"/>
    <property type="evidence" value="ECO:0007669"/>
    <property type="project" value="UniProtKB-EC"/>
</dbReference>
<dbReference type="PANTHER" id="PTHR43076:SF7">
    <property type="entry name" value="AMINODEOXYFUTALOSINE SYNTHASE"/>
    <property type="match status" value="1"/>
</dbReference>